<evidence type="ECO:0000313" key="6">
    <source>
        <dbReference type="Proteomes" id="UP001041814"/>
    </source>
</evidence>
<keyword evidence="2" id="KW-0378">Hydrolase</keyword>
<dbReference type="NCBIfam" id="TIGR02100">
    <property type="entry name" value="glgX_debranch"/>
    <property type="match status" value="1"/>
</dbReference>
<evidence type="ECO:0000256" key="2">
    <source>
        <dbReference type="ARBA" id="ARBA00022801"/>
    </source>
</evidence>
<comment type="caution">
    <text evidence="5">The sequence shown here is derived from an EMBL/GenBank/DDBJ whole genome shotgun (WGS) entry which is preliminary data.</text>
</comment>
<sequence>MDRLSGMLQTGRAWPMGASWDGSGVNFAVFSAHATAVELCLFDAEGTHEIARAALPAQSGDIWHGYLPGAKPGLIYGLRAHGPWRPERGHRFNPHKLLLDPWAREIVGSFDWSGPHFAADREHPLDLDLRDNARQALKARVVHDHFDWHGDVHPRTPLADSVIYELHVKGFTRLMPGVPEALRGSYAGLACDAAIAHLRRLGVTAVELLPVHQRLDEQRLASFGLTNYWGYNTIGFFSPEPRYAATGQPREEFRTMVRRLHAAGIEVILDVVFNHTAESDERGPTISWRGLDNVSWYRLPVEQRSAYENITGTGNALDLRHPRVLQMVLDSLRYWTQTMHVDGFRFDLAPVLARGDWSFEAGGAFFKALAQDPLLAGVKLIAEPWDIGPGGYQLGHFPSGWLEWNDRFRDCARAFWLGGDCTRGELALRIAGSSDIFQARRRPPTESVNYAVSHDGFTLADLVSYDFRHNEANLEGNRDGHGHNLSWNCGVEGPSDDPDVLRLRQRLQRALLATVLLSQGTPMLAAGDELGHSQNGNNNPYCQDNETTWIDWSRADESLIAFTAHVIALRRRFLPLAQRWYTGLQDMRGRHDLSWLRRDGQTMTLADWNDRVSRVLGAYICAPGRTDTPLLLLVNAVDADTGFRLPPGDWCAELDTAEADGRSNWRGSGVDFPLRARSLVLLRNAAAN</sequence>
<dbReference type="Proteomes" id="UP001041814">
    <property type="component" value="Unassembled WGS sequence"/>
</dbReference>
<dbReference type="SUPFAM" id="SSF81296">
    <property type="entry name" value="E set domains"/>
    <property type="match status" value="1"/>
</dbReference>
<evidence type="ECO:0000313" key="5">
    <source>
        <dbReference type="EMBL" id="MBK1715090.1"/>
    </source>
</evidence>
<dbReference type="InterPro" id="IPR013783">
    <property type="entry name" value="Ig-like_fold"/>
</dbReference>
<protein>
    <submittedName>
        <fullName evidence="5">Glycogen debranching enzyme GlgX</fullName>
    </submittedName>
</protein>
<accession>A0ABS1DZK0</accession>
<keyword evidence="6" id="KW-1185">Reference proteome</keyword>
<feature type="domain" description="Glycosyl hydrolase family 13 catalytic" evidence="4">
    <location>
        <begin position="165"/>
        <end position="563"/>
    </location>
</feature>
<dbReference type="InterPro" id="IPR006047">
    <property type="entry name" value="GH13_cat_dom"/>
</dbReference>
<dbReference type="PANTHER" id="PTHR43002">
    <property type="entry name" value="GLYCOGEN DEBRANCHING ENZYME"/>
    <property type="match status" value="1"/>
</dbReference>
<name>A0ABS1DZK0_RUBGE</name>
<dbReference type="Gene3D" id="3.20.20.80">
    <property type="entry name" value="Glycosidases"/>
    <property type="match status" value="1"/>
</dbReference>
<comment type="similarity">
    <text evidence="1">Belongs to the glycosyl hydrolase 13 family.</text>
</comment>
<gene>
    <name evidence="5" type="primary">glgX</name>
    <name evidence="5" type="ORF">CKO43_20230</name>
</gene>
<dbReference type="SUPFAM" id="SSF51011">
    <property type="entry name" value="Glycosyl hydrolase domain"/>
    <property type="match status" value="1"/>
</dbReference>
<dbReference type="Pfam" id="PF02922">
    <property type="entry name" value="CBM_48"/>
    <property type="match status" value="1"/>
</dbReference>
<dbReference type="SMART" id="SM00642">
    <property type="entry name" value="Aamy"/>
    <property type="match status" value="1"/>
</dbReference>
<dbReference type="InterPro" id="IPR013780">
    <property type="entry name" value="Glyco_hydro_b"/>
</dbReference>
<dbReference type="CDD" id="cd02856">
    <property type="entry name" value="E_set_GDE_Isoamylase_N"/>
    <property type="match status" value="1"/>
</dbReference>
<evidence type="ECO:0000259" key="4">
    <source>
        <dbReference type="SMART" id="SM00642"/>
    </source>
</evidence>
<dbReference type="InterPro" id="IPR017853">
    <property type="entry name" value="GH"/>
</dbReference>
<dbReference type="Gene3D" id="2.60.40.10">
    <property type="entry name" value="Immunoglobulins"/>
    <property type="match status" value="1"/>
</dbReference>
<organism evidence="5 6">
    <name type="scientific">Rubrivivax gelatinosus</name>
    <name type="common">Rhodocyclus gelatinosus</name>
    <name type="synonym">Rhodopseudomonas gelatinosa</name>
    <dbReference type="NCBI Taxonomy" id="28068"/>
    <lineage>
        <taxon>Bacteria</taxon>
        <taxon>Pseudomonadati</taxon>
        <taxon>Pseudomonadota</taxon>
        <taxon>Betaproteobacteria</taxon>
        <taxon>Burkholderiales</taxon>
        <taxon>Sphaerotilaceae</taxon>
        <taxon>Rubrivivax</taxon>
    </lineage>
</organism>
<reference evidence="5" key="2">
    <citation type="journal article" date="2020" name="Microorganisms">
        <title>Osmotic Adaptation and Compatible Solute Biosynthesis of Phototrophic Bacteria as Revealed from Genome Analyses.</title>
        <authorList>
            <person name="Imhoff J.F."/>
            <person name="Rahn T."/>
            <person name="Kunzel S."/>
            <person name="Keller A."/>
            <person name="Neulinger S.C."/>
        </authorList>
    </citation>
    <scope>NUCLEOTIDE SEQUENCE</scope>
    <source>
        <strain evidence="5">IM 151</strain>
    </source>
</reference>
<reference evidence="5" key="1">
    <citation type="submission" date="2017-08" db="EMBL/GenBank/DDBJ databases">
        <authorList>
            <person name="Imhoff J.F."/>
            <person name="Rahn T."/>
            <person name="Kuenzel S."/>
            <person name="Neulinger S.C."/>
        </authorList>
    </citation>
    <scope>NUCLEOTIDE SEQUENCE</scope>
    <source>
        <strain evidence="5">IM 151</strain>
    </source>
</reference>
<dbReference type="CDD" id="cd11326">
    <property type="entry name" value="AmyAc_Glg_debranch"/>
    <property type="match status" value="1"/>
</dbReference>
<proteinExistence type="inferred from homology"/>
<dbReference type="InterPro" id="IPR004193">
    <property type="entry name" value="Glyco_hydro_13_N"/>
</dbReference>
<keyword evidence="3" id="KW-0326">Glycosidase</keyword>
<evidence type="ECO:0000256" key="3">
    <source>
        <dbReference type="ARBA" id="ARBA00023295"/>
    </source>
</evidence>
<dbReference type="RefSeq" id="WP_200230713.1">
    <property type="nucleotide sequence ID" value="NZ_NRRT01000051.1"/>
</dbReference>
<dbReference type="SUPFAM" id="SSF51445">
    <property type="entry name" value="(Trans)glycosidases"/>
    <property type="match status" value="1"/>
</dbReference>
<dbReference type="InterPro" id="IPR044505">
    <property type="entry name" value="GlgX_Isoamylase_N_E_set"/>
</dbReference>
<dbReference type="EMBL" id="NRRU01000096">
    <property type="protein sequence ID" value="MBK1715090.1"/>
    <property type="molecule type" value="Genomic_DNA"/>
</dbReference>
<dbReference type="InterPro" id="IPR011837">
    <property type="entry name" value="Glycogen_debranch_GlgX"/>
</dbReference>
<dbReference type="InterPro" id="IPR014756">
    <property type="entry name" value="Ig_E-set"/>
</dbReference>
<evidence type="ECO:0000256" key="1">
    <source>
        <dbReference type="ARBA" id="ARBA00008061"/>
    </source>
</evidence>
<dbReference type="Pfam" id="PF00128">
    <property type="entry name" value="Alpha-amylase"/>
    <property type="match status" value="1"/>
</dbReference>
<dbReference type="Gene3D" id="2.60.40.1180">
    <property type="entry name" value="Golgi alpha-mannosidase II"/>
    <property type="match status" value="1"/>
</dbReference>